<dbReference type="PANTHER" id="PTHR33053:SF24">
    <property type="entry name" value="TRANSPOSASE DOMAIN-CONTAINING PROTEIN"/>
    <property type="match status" value="1"/>
</dbReference>
<protein>
    <recommendedName>
        <fullName evidence="2">DUF4218 domain-containing protein</fullName>
    </recommendedName>
</protein>
<reference evidence="1" key="1">
    <citation type="journal article" date="2016" name="Sci. Rep.">
        <title>Molecular characterization of firefly nuptial gifts: a multi-omics approach sheds light on postcopulatory sexual selection.</title>
        <authorList>
            <person name="Al-Wathiqui N."/>
            <person name="Fallon T.R."/>
            <person name="South A."/>
            <person name="Weng J.K."/>
            <person name="Lewis S.M."/>
        </authorList>
    </citation>
    <scope>NUCLEOTIDE SEQUENCE</scope>
</reference>
<proteinExistence type="predicted"/>
<dbReference type="PANTHER" id="PTHR33053">
    <property type="entry name" value="PROTEIN, PUTATIVE-RELATED"/>
    <property type="match status" value="1"/>
</dbReference>
<dbReference type="EMBL" id="GEZM01087539">
    <property type="protein sequence ID" value="JAV58628.1"/>
    <property type="molecule type" value="Transcribed_RNA"/>
</dbReference>
<name>A0A1Y1KAV2_PHOPY</name>
<dbReference type="EMBL" id="GEZM01087538">
    <property type="protein sequence ID" value="JAV58630.1"/>
    <property type="molecule type" value="Transcribed_RNA"/>
</dbReference>
<accession>A0A1Y1KAV2</accession>
<dbReference type="AlphaFoldDB" id="A0A1Y1KAV2"/>
<evidence type="ECO:0000313" key="1">
    <source>
        <dbReference type="EMBL" id="JAV58632.1"/>
    </source>
</evidence>
<sequence length="633" mass="71549">MTVSSFEDATNSVNVEVNDKSSSSSIFGVDEGVPAHSTMLGHIPEPCDTIHGESNDFKSVLANWAIVHNVPHKTCTGLLNILRSYTMFDLPKDARTLLRTPRKTSVISIEGGSYYHFGLCHVLEKMIMDNCSDVQNIDLLLNIDGLPLTKSSQSSLWPILCSNTINKKVHMVAAYFGHKKPENSSEFLQVVTNELTDLCSNGYDANGKNICVNLHALICDAPAKAFVLSVKSHTGFYSCTKCTIEGHYKSGRVCFPTDMNARLRTDEEFKDNAYEDFQLGNCLLNAVPRFGPVTNVPLDYMHLVCLGVVKKLISLWLQGPLSVRISARHVNLISNFLISLKNTAPIEVVRKPRPLKEFKQWKATEFRNFLLYTGVVVLKNFVKKHIYHHFISLSLAIRILASPVLCQDINYVSYAEALLNHFVTSFAIIYGEQYVSHNVHSLLHLCSDVRKFGPLDAFSAFRFENHMSSIKKLLRKSDKPLQQLARRYSEIGNIELHSNNDFKIRLAFEHFHGPLDEKRNVHSQYQVMFSESFSIRCNRMCDSCYLLTSGVVIIIENIVKGNDNELYVIGKALNEIGSFFNIPCSSLQYQIKVVGNLNIGSHSRWHISDIKCKLWAIPYRDTYIAFPLIHTNQ</sequence>
<organism evidence="1">
    <name type="scientific">Photinus pyralis</name>
    <name type="common">Common eastern firefly</name>
    <name type="synonym">Lampyris pyralis</name>
    <dbReference type="NCBI Taxonomy" id="7054"/>
    <lineage>
        <taxon>Eukaryota</taxon>
        <taxon>Metazoa</taxon>
        <taxon>Ecdysozoa</taxon>
        <taxon>Arthropoda</taxon>
        <taxon>Hexapoda</taxon>
        <taxon>Insecta</taxon>
        <taxon>Pterygota</taxon>
        <taxon>Neoptera</taxon>
        <taxon>Endopterygota</taxon>
        <taxon>Coleoptera</taxon>
        <taxon>Polyphaga</taxon>
        <taxon>Elateriformia</taxon>
        <taxon>Elateroidea</taxon>
        <taxon>Lampyridae</taxon>
        <taxon>Lampyrinae</taxon>
        <taxon>Photinus</taxon>
    </lineage>
</organism>
<evidence type="ECO:0008006" key="2">
    <source>
        <dbReference type="Google" id="ProtNLM"/>
    </source>
</evidence>
<dbReference type="EMBL" id="GEZM01087537">
    <property type="protein sequence ID" value="JAV58632.1"/>
    <property type="molecule type" value="Transcribed_RNA"/>
</dbReference>